<protein>
    <submittedName>
        <fullName evidence="2">Uncharacterized protein</fullName>
    </submittedName>
</protein>
<dbReference type="EMBL" id="BSFQ01000003">
    <property type="protein sequence ID" value="GLL09891.1"/>
    <property type="molecule type" value="Genomic_DNA"/>
</dbReference>
<evidence type="ECO:0000313" key="3">
    <source>
        <dbReference type="Proteomes" id="UP001143463"/>
    </source>
</evidence>
<organism evidence="2 3">
    <name type="scientific">Pseudonocardia halophobica</name>
    <dbReference type="NCBI Taxonomy" id="29401"/>
    <lineage>
        <taxon>Bacteria</taxon>
        <taxon>Bacillati</taxon>
        <taxon>Actinomycetota</taxon>
        <taxon>Actinomycetes</taxon>
        <taxon>Pseudonocardiales</taxon>
        <taxon>Pseudonocardiaceae</taxon>
        <taxon>Pseudonocardia</taxon>
    </lineage>
</organism>
<keyword evidence="3" id="KW-1185">Reference proteome</keyword>
<name>A0A9W6L0F2_9PSEU</name>
<keyword evidence="1" id="KW-1133">Transmembrane helix</keyword>
<dbReference type="RefSeq" id="WP_037043616.1">
    <property type="nucleotide sequence ID" value="NZ_BAAAUZ010000011.1"/>
</dbReference>
<keyword evidence="1" id="KW-0812">Transmembrane</keyword>
<sequence length="67" mass="6851">MRAASTRLRLAVTELYVALIQRTGPIDERGGGRNSDEGFHIGAGAVIGGVIATAVGAFVAKKLGALE</sequence>
<proteinExistence type="predicted"/>
<comment type="caution">
    <text evidence="2">The sequence shown here is derived from an EMBL/GenBank/DDBJ whole genome shotgun (WGS) entry which is preliminary data.</text>
</comment>
<accession>A0A9W6L0F2</accession>
<keyword evidence="1" id="KW-0472">Membrane</keyword>
<reference evidence="2" key="1">
    <citation type="journal article" date="2014" name="Int. J. Syst. Evol. Microbiol.">
        <title>Complete genome sequence of Corynebacterium casei LMG S-19264T (=DSM 44701T), isolated from a smear-ripened cheese.</title>
        <authorList>
            <consortium name="US DOE Joint Genome Institute (JGI-PGF)"/>
            <person name="Walter F."/>
            <person name="Albersmeier A."/>
            <person name="Kalinowski J."/>
            <person name="Ruckert C."/>
        </authorList>
    </citation>
    <scope>NUCLEOTIDE SEQUENCE</scope>
    <source>
        <strain evidence="2">VKM Ac-1069</strain>
    </source>
</reference>
<dbReference type="AlphaFoldDB" id="A0A9W6L0F2"/>
<reference evidence="2" key="2">
    <citation type="submission" date="2023-01" db="EMBL/GenBank/DDBJ databases">
        <authorList>
            <person name="Sun Q."/>
            <person name="Evtushenko L."/>
        </authorList>
    </citation>
    <scope>NUCLEOTIDE SEQUENCE</scope>
    <source>
        <strain evidence="2">VKM Ac-1069</strain>
    </source>
</reference>
<evidence type="ECO:0000313" key="2">
    <source>
        <dbReference type="EMBL" id="GLL09891.1"/>
    </source>
</evidence>
<dbReference type="Proteomes" id="UP001143463">
    <property type="component" value="Unassembled WGS sequence"/>
</dbReference>
<evidence type="ECO:0000256" key="1">
    <source>
        <dbReference type="SAM" id="Phobius"/>
    </source>
</evidence>
<feature type="transmembrane region" description="Helical" evidence="1">
    <location>
        <begin position="39"/>
        <end position="60"/>
    </location>
</feature>
<gene>
    <name evidence="2" type="ORF">GCM10017577_10310</name>
</gene>